<dbReference type="Gene3D" id="1.10.238.10">
    <property type="entry name" value="EF-hand"/>
    <property type="match status" value="1"/>
</dbReference>
<dbReference type="PROSITE" id="PS50222">
    <property type="entry name" value="EF_HAND_2"/>
    <property type="match status" value="1"/>
</dbReference>
<dbReference type="RefSeq" id="WP_327601306.1">
    <property type="nucleotide sequence ID" value="NZ_JAYXHS010000005.1"/>
</dbReference>
<organism evidence="3 4">
    <name type="scientific">Uliginosibacterium silvisoli</name>
    <dbReference type="NCBI Taxonomy" id="3114758"/>
    <lineage>
        <taxon>Bacteria</taxon>
        <taxon>Pseudomonadati</taxon>
        <taxon>Pseudomonadota</taxon>
        <taxon>Betaproteobacteria</taxon>
        <taxon>Rhodocyclales</taxon>
        <taxon>Zoogloeaceae</taxon>
        <taxon>Uliginosibacterium</taxon>
    </lineage>
</organism>
<dbReference type="SUPFAM" id="SSF47473">
    <property type="entry name" value="EF-hand"/>
    <property type="match status" value="1"/>
</dbReference>
<proteinExistence type="predicted"/>
<dbReference type="InterPro" id="IPR011992">
    <property type="entry name" value="EF-hand-dom_pair"/>
</dbReference>
<evidence type="ECO:0000256" key="1">
    <source>
        <dbReference type="SAM" id="SignalP"/>
    </source>
</evidence>
<feature type="chain" id="PRO_5047534844" evidence="1">
    <location>
        <begin position="29"/>
        <end position="93"/>
    </location>
</feature>
<dbReference type="Proteomes" id="UP001331561">
    <property type="component" value="Unassembled WGS sequence"/>
</dbReference>
<reference evidence="3 4" key="1">
    <citation type="submission" date="2024-01" db="EMBL/GenBank/DDBJ databases">
        <title>Uliginosibacterium soil sp. nov.</title>
        <authorList>
            <person name="Lv Y."/>
        </authorList>
    </citation>
    <scope>NUCLEOTIDE SEQUENCE [LARGE SCALE GENOMIC DNA]</scope>
    <source>
        <strain evidence="3 4">H3</strain>
    </source>
</reference>
<dbReference type="Pfam" id="PF13202">
    <property type="entry name" value="EF-hand_5"/>
    <property type="match status" value="2"/>
</dbReference>
<feature type="domain" description="EF-hand" evidence="2">
    <location>
        <begin position="56"/>
        <end position="91"/>
    </location>
</feature>
<feature type="signal peptide" evidence="1">
    <location>
        <begin position="1"/>
        <end position="28"/>
    </location>
</feature>
<protein>
    <submittedName>
        <fullName evidence="3">EF-hand domain-containing protein</fullName>
    </submittedName>
</protein>
<comment type="caution">
    <text evidence="3">The sequence shown here is derived from an EMBL/GenBank/DDBJ whole genome shotgun (WGS) entry which is preliminary data.</text>
</comment>
<gene>
    <name evidence="3" type="ORF">VVD49_21555</name>
</gene>
<evidence type="ECO:0000313" key="4">
    <source>
        <dbReference type="Proteomes" id="UP001331561"/>
    </source>
</evidence>
<evidence type="ECO:0000259" key="2">
    <source>
        <dbReference type="PROSITE" id="PS50222"/>
    </source>
</evidence>
<sequence length="93" mass="9539">MKNMSQTLLSHACIGASALLLSIGAAQAADPARSSSPSFGALDVNRDGYIDVKEASPSLEVTGWLSSADKDKDGRLSAAEFSAAQAALGIEQK</sequence>
<evidence type="ECO:0000313" key="3">
    <source>
        <dbReference type="EMBL" id="MEC5388334.1"/>
    </source>
</evidence>
<keyword evidence="4" id="KW-1185">Reference proteome</keyword>
<accession>A0ABU6K9R2</accession>
<keyword evidence="1" id="KW-0732">Signal</keyword>
<dbReference type="EMBL" id="JAYXHS010000005">
    <property type="protein sequence ID" value="MEC5388334.1"/>
    <property type="molecule type" value="Genomic_DNA"/>
</dbReference>
<dbReference type="PROSITE" id="PS00018">
    <property type="entry name" value="EF_HAND_1"/>
    <property type="match status" value="1"/>
</dbReference>
<name>A0ABU6K9R2_9RHOO</name>
<dbReference type="InterPro" id="IPR018247">
    <property type="entry name" value="EF_Hand_1_Ca_BS"/>
</dbReference>
<dbReference type="InterPro" id="IPR002048">
    <property type="entry name" value="EF_hand_dom"/>
</dbReference>